<keyword evidence="3" id="KW-1185">Reference proteome</keyword>
<comment type="caution">
    <text evidence="2">The sequence shown here is derived from an EMBL/GenBank/DDBJ whole genome shotgun (WGS) entry which is preliminary data.</text>
</comment>
<evidence type="ECO:0000256" key="1">
    <source>
        <dbReference type="SAM" id="SignalP"/>
    </source>
</evidence>
<dbReference type="AlphaFoldDB" id="A0A941I7A2"/>
<evidence type="ECO:0000313" key="3">
    <source>
        <dbReference type="Proteomes" id="UP000680067"/>
    </source>
</evidence>
<feature type="signal peptide" evidence="1">
    <location>
        <begin position="1"/>
        <end position="26"/>
    </location>
</feature>
<evidence type="ECO:0000313" key="2">
    <source>
        <dbReference type="EMBL" id="MBR7783596.1"/>
    </source>
</evidence>
<organism evidence="2 3">
    <name type="scientific">Undibacterium luofuense</name>
    <dbReference type="NCBI Taxonomy" id="2828733"/>
    <lineage>
        <taxon>Bacteria</taxon>
        <taxon>Pseudomonadati</taxon>
        <taxon>Pseudomonadota</taxon>
        <taxon>Betaproteobacteria</taxon>
        <taxon>Burkholderiales</taxon>
        <taxon>Oxalobacteraceae</taxon>
        <taxon>Undibacterium</taxon>
    </lineage>
</organism>
<accession>A0A941I7A2</accession>
<name>A0A941I7A2_9BURK</name>
<dbReference type="RefSeq" id="WP_212688869.1">
    <property type="nucleotide sequence ID" value="NZ_JAGSPN010000013.1"/>
</dbReference>
<keyword evidence="1" id="KW-0732">Signal</keyword>
<dbReference type="Proteomes" id="UP000680067">
    <property type="component" value="Unassembled WGS sequence"/>
</dbReference>
<sequence>MRIRPLPLVICSLSVALTAGIRLAQAEEPPASTASATASQSQETAPPAVEVKALRDPAIMPYKQAYEMLTSIQKATQDKVKVLVRVTAKTQKTIPDLHIRLESNETRLPVPVSENGIVDIPLSAKAYAEGAEFVTNQKKSTLSAHITLIPNLPANGFQASEVQDSLNASIKAMREFVPWYYRIFISNPKGVAVCYDNPQQQIVLRGQQEKVISASEKMDNPYGASWYCGKLMARELENEHILPASGYHLLYL</sequence>
<gene>
    <name evidence="2" type="ORF">KDM89_15735</name>
</gene>
<dbReference type="EMBL" id="JAGSPN010000013">
    <property type="protein sequence ID" value="MBR7783596.1"/>
    <property type="molecule type" value="Genomic_DNA"/>
</dbReference>
<proteinExistence type="predicted"/>
<protein>
    <submittedName>
        <fullName evidence="2">Uncharacterized protein</fullName>
    </submittedName>
</protein>
<feature type="chain" id="PRO_5036751312" evidence="1">
    <location>
        <begin position="27"/>
        <end position="252"/>
    </location>
</feature>
<reference evidence="2" key="1">
    <citation type="submission" date="2021-04" db="EMBL/GenBank/DDBJ databases">
        <title>novel species isolated from subtropical streams in China.</title>
        <authorList>
            <person name="Lu H."/>
        </authorList>
    </citation>
    <scope>NUCLEOTIDE SEQUENCE</scope>
    <source>
        <strain evidence="2">LFS511W</strain>
    </source>
</reference>